<proteinExistence type="predicted"/>
<dbReference type="InParanoid" id="A0A024FX85"/>
<keyword evidence="2" id="KW-1185">Reference proteome</keyword>
<accession>A0A024FX85</accession>
<evidence type="ECO:0000313" key="1">
    <source>
        <dbReference type="EMBL" id="CCI11740.1"/>
    </source>
</evidence>
<dbReference type="EMBL" id="CAIX01001807">
    <property type="protein sequence ID" value="CCI11740.1"/>
    <property type="molecule type" value="Genomic_DNA"/>
</dbReference>
<reference evidence="1 2" key="1">
    <citation type="submission" date="2012-05" db="EMBL/GenBank/DDBJ databases">
        <title>Recombination and specialization in a pathogen metapopulation.</title>
        <authorList>
            <person name="Gardiner A."/>
            <person name="Kemen E."/>
            <person name="Schultz-Larsen T."/>
            <person name="MacLean D."/>
            <person name="Van Oosterhout C."/>
            <person name="Jones J.D.G."/>
        </authorList>
    </citation>
    <scope>NUCLEOTIDE SEQUENCE [LARGE SCALE GENOMIC DNA]</scope>
    <source>
        <strain evidence="1 2">Ac Nc2</strain>
    </source>
</reference>
<protein>
    <submittedName>
        <fullName evidence="1">Uncharacterized protein</fullName>
    </submittedName>
</protein>
<evidence type="ECO:0000313" key="2">
    <source>
        <dbReference type="Proteomes" id="UP000053237"/>
    </source>
</evidence>
<organism evidence="1 2">
    <name type="scientific">Albugo candida</name>
    <dbReference type="NCBI Taxonomy" id="65357"/>
    <lineage>
        <taxon>Eukaryota</taxon>
        <taxon>Sar</taxon>
        <taxon>Stramenopiles</taxon>
        <taxon>Oomycota</taxon>
        <taxon>Peronosporomycetes</taxon>
        <taxon>Albuginales</taxon>
        <taxon>Albuginaceae</taxon>
        <taxon>Albugo</taxon>
    </lineage>
</organism>
<dbReference type="AlphaFoldDB" id="A0A024FX85"/>
<sequence length="144" mass="16841">MAKSHSMDRTAFNKFNKSYIPVGVWPPQTYRDTSIPHKLEIQHDTKIWPYYNKIALVQYDCESSKQYYCLQCLIQHTEIYLIYSDKSASGGYVWMRQIVSGLLKSCVGEKCQSLEYDEQRSQIIRPAGLRQFTKEDLALRSTKD</sequence>
<name>A0A024FX85_9STRA</name>
<dbReference type="Proteomes" id="UP000053237">
    <property type="component" value="Unassembled WGS sequence"/>
</dbReference>
<gene>
    <name evidence="1" type="ORF">BN9_134000</name>
</gene>
<comment type="caution">
    <text evidence="1">The sequence shown here is derived from an EMBL/GenBank/DDBJ whole genome shotgun (WGS) entry which is preliminary data.</text>
</comment>